<accession>A0ABN2RXD8</accession>
<proteinExistence type="predicted"/>
<evidence type="ECO:0000313" key="3">
    <source>
        <dbReference type="EMBL" id="GAA1976693.1"/>
    </source>
</evidence>
<reference evidence="3 4" key="1">
    <citation type="journal article" date="2019" name="Int. J. Syst. Evol. Microbiol.">
        <title>The Global Catalogue of Microorganisms (GCM) 10K type strain sequencing project: providing services to taxonomists for standard genome sequencing and annotation.</title>
        <authorList>
            <consortium name="The Broad Institute Genomics Platform"/>
            <consortium name="The Broad Institute Genome Sequencing Center for Infectious Disease"/>
            <person name="Wu L."/>
            <person name="Ma J."/>
        </authorList>
    </citation>
    <scope>NUCLEOTIDE SEQUENCE [LARGE SCALE GENOMIC DNA]</scope>
    <source>
        <strain evidence="3 4">JCM 15628</strain>
    </source>
</reference>
<evidence type="ECO:0008006" key="5">
    <source>
        <dbReference type="Google" id="ProtNLM"/>
    </source>
</evidence>
<dbReference type="Proteomes" id="UP001500013">
    <property type="component" value="Unassembled WGS sequence"/>
</dbReference>
<keyword evidence="4" id="KW-1185">Reference proteome</keyword>
<dbReference type="InterPro" id="IPR011044">
    <property type="entry name" value="Quino_amine_DH_bsu"/>
</dbReference>
<keyword evidence="2" id="KW-0472">Membrane</keyword>
<dbReference type="EMBL" id="BAAAPU010000007">
    <property type="protein sequence ID" value="GAA1976693.1"/>
    <property type="molecule type" value="Genomic_DNA"/>
</dbReference>
<sequence length="404" mass="41470">MSPAEVTHPDDGEDRDDRLAEQVTQSFARIARTMPVEGGGVALAAVREARTIRRRRSVGTVAAAAALVAVAVPVSLRLAASPAPPVRPAGSNTAPARPSLPSAEHTATLPTNGSPTGRVVRPYAVDGTYHGASGSARLAATDGLSAVLNLDGGAKVLLLRPSSGKGEVVLQAPDGAIALTLPGVDGQAVADATGRRWALLDVRTGVLTVRDAQGTVRGSTESAGPSPIRSVVGFSGDRVLMTTSTGTSLWDPATRHLDQVSGDAALDASDAARRAVYATTDTTLERAGSICWQVRSTTDQRPVAAPTCGPAGTVTMSADGRYVVVRQASGAAVWVYRATGGRPVLRVAVPAGVTVEDTSLRIGLDELVLAASDRVGHRLAGCTTEGVCEVLTTTSPTPYLLIRD</sequence>
<dbReference type="SUPFAM" id="SSF50969">
    <property type="entry name" value="YVTN repeat-like/Quinoprotein amine dehydrogenase"/>
    <property type="match status" value="1"/>
</dbReference>
<keyword evidence="2" id="KW-0812">Transmembrane</keyword>
<organism evidence="3 4">
    <name type="scientific">Terrabacter lapilli</name>
    <dbReference type="NCBI Taxonomy" id="436231"/>
    <lineage>
        <taxon>Bacteria</taxon>
        <taxon>Bacillati</taxon>
        <taxon>Actinomycetota</taxon>
        <taxon>Actinomycetes</taxon>
        <taxon>Micrococcales</taxon>
        <taxon>Intrasporangiaceae</taxon>
        <taxon>Terrabacter</taxon>
    </lineage>
</organism>
<feature type="transmembrane region" description="Helical" evidence="2">
    <location>
        <begin position="57"/>
        <end position="76"/>
    </location>
</feature>
<dbReference type="RefSeq" id="WP_344060300.1">
    <property type="nucleotide sequence ID" value="NZ_BAAAPU010000007.1"/>
</dbReference>
<comment type="caution">
    <text evidence="3">The sequence shown here is derived from an EMBL/GenBank/DDBJ whole genome shotgun (WGS) entry which is preliminary data.</text>
</comment>
<evidence type="ECO:0000313" key="4">
    <source>
        <dbReference type="Proteomes" id="UP001500013"/>
    </source>
</evidence>
<feature type="region of interest" description="Disordered" evidence="1">
    <location>
        <begin position="81"/>
        <end position="118"/>
    </location>
</feature>
<gene>
    <name evidence="3" type="ORF">GCM10009817_16240</name>
</gene>
<keyword evidence="2" id="KW-1133">Transmembrane helix</keyword>
<protein>
    <recommendedName>
        <fullName evidence="5">Pyrroloquinoline-quinone binding quinoprotein</fullName>
    </recommendedName>
</protein>
<evidence type="ECO:0000256" key="1">
    <source>
        <dbReference type="SAM" id="MobiDB-lite"/>
    </source>
</evidence>
<evidence type="ECO:0000256" key="2">
    <source>
        <dbReference type="SAM" id="Phobius"/>
    </source>
</evidence>
<name>A0ABN2RXD8_9MICO</name>